<dbReference type="FunFam" id="2.10.70.10:FF:000002">
    <property type="entry name" value="CUB and Sushi multiple domains 3"/>
    <property type="match status" value="1"/>
</dbReference>
<reference evidence="8" key="1">
    <citation type="submission" date="2025-08" db="UniProtKB">
        <authorList>
            <consortium name="Ensembl"/>
        </authorList>
    </citation>
    <scope>IDENTIFICATION</scope>
</reference>
<dbReference type="Pfam" id="PF00084">
    <property type="entry name" value="Sushi"/>
    <property type="match status" value="1"/>
</dbReference>
<evidence type="ECO:0000259" key="7">
    <source>
        <dbReference type="PROSITE" id="PS50923"/>
    </source>
</evidence>
<comment type="caution">
    <text evidence="5">Lacks conserved residue(s) required for the propagation of feature annotation.</text>
</comment>
<evidence type="ECO:0000256" key="1">
    <source>
        <dbReference type="ARBA" id="ARBA00022659"/>
    </source>
</evidence>
<dbReference type="Pfam" id="PF00431">
    <property type="entry name" value="CUB"/>
    <property type="match status" value="1"/>
</dbReference>
<keyword evidence="4 5" id="KW-1015">Disulfide bond</keyword>
<dbReference type="SMART" id="SM00042">
    <property type="entry name" value="CUB"/>
    <property type="match status" value="1"/>
</dbReference>
<keyword evidence="9" id="KW-1185">Reference proteome</keyword>
<dbReference type="GeneTree" id="ENSGT00940000166312"/>
<dbReference type="OMA" id="PICICMY"/>
<proteinExistence type="predicted"/>
<evidence type="ECO:0000256" key="5">
    <source>
        <dbReference type="PROSITE-ProRule" id="PRU00302"/>
    </source>
</evidence>
<feature type="domain" description="CUB" evidence="6">
    <location>
        <begin position="1"/>
        <end position="123"/>
    </location>
</feature>
<dbReference type="Ensembl" id="ENSEBUT00000007798.1">
    <property type="protein sequence ID" value="ENSEBUP00000007319.1"/>
    <property type="gene ID" value="ENSEBUG00000004780.1"/>
</dbReference>
<feature type="disulfide bond" evidence="5">
    <location>
        <begin position="154"/>
        <end position="181"/>
    </location>
</feature>
<evidence type="ECO:0000313" key="9">
    <source>
        <dbReference type="Proteomes" id="UP000694388"/>
    </source>
</evidence>
<evidence type="ECO:0000313" key="8">
    <source>
        <dbReference type="Ensembl" id="ENSEBUP00000007319.1"/>
    </source>
</evidence>
<dbReference type="CDD" id="cd00033">
    <property type="entry name" value="CCP"/>
    <property type="match status" value="1"/>
</dbReference>
<dbReference type="PANTHER" id="PTHR45656">
    <property type="entry name" value="PROTEIN CBR-CLEC-78"/>
    <property type="match status" value="1"/>
</dbReference>
<dbReference type="PROSITE" id="PS50923">
    <property type="entry name" value="SUSHI"/>
    <property type="match status" value="1"/>
</dbReference>
<dbReference type="Proteomes" id="UP000694388">
    <property type="component" value="Unplaced"/>
</dbReference>
<evidence type="ECO:0000259" key="6">
    <source>
        <dbReference type="PROSITE" id="PS01180"/>
    </source>
</evidence>
<name>A0A8C4NIU3_EPTBU</name>
<protein>
    <submittedName>
        <fullName evidence="8">Uncharacterized protein</fullName>
    </submittedName>
</protein>
<dbReference type="InterPro" id="IPR035976">
    <property type="entry name" value="Sushi/SCR/CCP_sf"/>
</dbReference>
<dbReference type="InterPro" id="IPR051277">
    <property type="entry name" value="SEZ6_CSMD_C4BPB_Regulators"/>
</dbReference>
<reference evidence="8" key="2">
    <citation type="submission" date="2025-09" db="UniProtKB">
        <authorList>
            <consortium name="Ensembl"/>
        </authorList>
    </citation>
    <scope>IDENTIFICATION</scope>
</reference>
<dbReference type="InterPro" id="IPR000436">
    <property type="entry name" value="Sushi_SCR_CCP_dom"/>
</dbReference>
<dbReference type="SMART" id="SM00032">
    <property type="entry name" value="CCP"/>
    <property type="match status" value="1"/>
</dbReference>
<accession>A0A8C4NIU3</accession>
<organism evidence="8 9">
    <name type="scientific">Eptatretus burgeri</name>
    <name type="common">Inshore hagfish</name>
    <dbReference type="NCBI Taxonomy" id="7764"/>
    <lineage>
        <taxon>Eukaryota</taxon>
        <taxon>Metazoa</taxon>
        <taxon>Chordata</taxon>
        <taxon>Craniata</taxon>
        <taxon>Vertebrata</taxon>
        <taxon>Cyclostomata</taxon>
        <taxon>Myxini</taxon>
        <taxon>Myxiniformes</taxon>
        <taxon>Myxinidae</taxon>
        <taxon>Eptatretinae</taxon>
        <taxon>Eptatretus</taxon>
    </lineage>
</organism>
<dbReference type="InterPro" id="IPR035914">
    <property type="entry name" value="Sperma_CUB_dom_sf"/>
</dbReference>
<keyword evidence="1 5" id="KW-0768">Sushi</keyword>
<evidence type="ECO:0000256" key="4">
    <source>
        <dbReference type="ARBA" id="ARBA00023157"/>
    </source>
</evidence>
<dbReference type="CDD" id="cd00041">
    <property type="entry name" value="CUB"/>
    <property type="match status" value="1"/>
</dbReference>
<evidence type="ECO:0000256" key="2">
    <source>
        <dbReference type="ARBA" id="ARBA00022729"/>
    </source>
</evidence>
<dbReference type="SUPFAM" id="SSF57535">
    <property type="entry name" value="Complement control module/SCR domain"/>
    <property type="match status" value="1"/>
</dbReference>
<dbReference type="Gene3D" id="2.60.120.290">
    <property type="entry name" value="Spermadhesin, CUB domain"/>
    <property type="match status" value="1"/>
</dbReference>
<keyword evidence="2" id="KW-0732">Signal</keyword>
<keyword evidence="3" id="KW-0677">Repeat</keyword>
<dbReference type="Gene3D" id="2.10.70.10">
    <property type="entry name" value="Complement Module, domain 1"/>
    <property type="match status" value="1"/>
</dbReference>
<dbReference type="SUPFAM" id="SSF49854">
    <property type="entry name" value="Spermadhesin, CUB domain"/>
    <property type="match status" value="1"/>
</dbReference>
<dbReference type="InterPro" id="IPR000859">
    <property type="entry name" value="CUB_dom"/>
</dbReference>
<sequence>MYNSGTRFGPSGTIVSPNFPVQYDNGAQCVWTIQAVQPGKVSGWGRQMTVIQINFEEFDLERGFDTLTVGDGPNVGDPGSILHVLTGTSTPDLVVSISEQMWLHLQTDESTGSLGFKIIYKEISSESCGDPGVPSHGRRIGRNFSHGASLTFECQDAFELSGDQSITCQKSSQWSANVPQCTCEFVFMLLSCACFVVLAKWSRVFKFSFPSGVKKKRYIDTLYLSCLMTHAMELYI</sequence>
<dbReference type="PANTHER" id="PTHR45656:SF4">
    <property type="entry name" value="PROTEIN CBR-CLEC-78"/>
    <property type="match status" value="1"/>
</dbReference>
<feature type="domain" description="Sushi" evidence="7">
    <location>
        <begin position="126"/>
        <end position="183"/>
    </location>
</feature>
<dbReference type="PROSITE" id="PS01180">
    <property type="entry name" value="CUB"/>
    <property type="match status" value="1"/>
</dbReference>
<evidence type="ECO:0000256" key="3">
    <source>
        <dbReference type="ARBA" id="ARBA00022737"/>
    </source>
</evidence>
<dbReference type="AlphaFoldDB" id="A0A8C4NIU3"/>